<dbReference type="InterPro" id="IPR000626">
    <property type="entry name" value="Ubiquitin-like_dom"/>
</dbReference>
<evidence type="ECO:0000313" key="4">
    <source>
        <dbReference type="Proteomes" id="UP001213000"/>
    </source>
</evidence>
<dbReference type="PROSITE" id="PS50053">
    <property type="entry name" value="UBIQUITIN_2"/>
    <property type="match status" value="1"/>
</dbReference>
<dbReference type="Pfam" id="PF00240">
    <property type="entry name" value="ubiquitin"/>
    <property type="match status" value="1"/>
</dbReference>
<dbReference type="GO" id="GO:0005829">
    <property type="term" value="C:cytosol"/>
    <property type="evidence" value="ECO:0007669"/>
    <property type="project" value="TreeGrafter"/>
</dbReference>
<dbReference type="SUPFAM" id="SSF54236">
    <property type="entry name" value="Ubiquitin-like"/>
    <property type="match status" value="1"/>
</dbReference>
<dbReference type="InterPro" id="IPR029071">
    <property type="entry name" value="Ubiquitin-like_domsf"/>
</dbReference>
<dbReference type="GO" id="GO:0031593">
    <property type="term" value="F:polyubiquitin modification-dependent protein binding"/>
    <property type="evidence" value="ECO:0007669"/>
    <property type="project" value="TreeGrafter"/>
</dbReference>
<dbReference type="GO" id="GO:0070628">
    <property type="term" value="F:proteasome binding"/>
    <property type="evidence" value="ECO:0007669"/>
    <property type="project" value="TreeGrafter"/>
</dbReference>
<dbReference type="Proteomes" id="UP001213000">
    <property type="component" value="Unassembled WGS sequence"/>
</dbReference>
<dbReference type="PANTHER" id="PTHR10621:SF0">
    <property type="entry name" value="UV EXCISION REPAIR PROTEIN RAD23"/>
    <property type="match status" value="1"/>
</dbReference>
<dbReference type="FunFam" id="3.10.20.90:FF:000254">
    <property type="entry name" value="UV excision repair protein Rad23"/>
    <property type="match status" value="1"/>
</dbReference>
<dbReference type="Gene3D" id="3.10.20.90">
    <property type="entry name" value="Phosphatidylinositol 3-kinase Catalytic Subunit, Chain A, domain 1"/>
    <property type="match status" value="1"/>
</dbReference>
<feature type="compositionally biased region" description="Low complexity" evidence="1">
    <location>
        <begin position="116"/>
        <end position="137"/>
    </location>
</feature>
<dbReference type="GO" id="GO:0043161">
    <property type="term" value="P:proteasome-mediated ubiquitin-dependent protein catabolic process"/>
    <property type="evidence" value="ECO:0007669"/>
    <property type="project" value="TreeGrafter"/>
</dbReference>
<reference evidence="3" key="1">
    <citation type="submission" date="2022-07" db="EMBL/GenBank/DDBJ databases">
        <title>Genome Sequence of Leucocoprinus birnbaumii.</title>
        <authorList>
            <person name="Buettner E."/>
        </authorList>
    </citation>
    <scope>NUCLEOTIDE SEQUENCE</scope>
    <source>
        <strain evidence="3">VT141</strain>
    </source>
</reference>
<feature type="compositionally biased region" description="Low complexity" evidence="1">
    <location>
        <begin position="81"/>
        <end position="108"/>
    </location>
</feature>
<dbReference type="CDD" id="cd01805">
    <property type="entry name" value="Ubl_Rad23"/>
    <property type="match status" value="1"/>
</dbReference>
<organism evidence="3 4">
    <name type="scientific">Leucocoprinus birnbaumii</name>
    <dbReference type="NCBI Taxonomy" id="56174"/>
    <lineage>
        <taxon>Eukaryota</taxon>
        <taxon>Fungi</taxon>
        <taxon>Dikarya</taxon>
        <taxon>Basidiomycota</taxon>
        <taxon>Agaricomycotina</taxon>
        <taxon>Agaricomycetes</taxon>
        <taxon>Agaricomycetidae</taxon>
        <taxon>Agaricales</taxon>
        <taxon>Agaricineae</taxon>
        <taxon>Agaricaceae</taxon>
        <taxon>Leucocoprinus</taxon>
    </lineage>
</organism>
<accession>A0AAD5YTT4</accession>
<sequence>MQITVKTTQNKIHKIDVDPNETVGQLKAKIEAAHGYSAATQKVIYSGKILPDDKTIESCGVKEKDFFVLMPKPTPAPKPQAPSTSASTEPAPVTVPDTSTTPATSAAPTEPPAEVPPATEQGAASTGTRSSDTSDTGFLTGDALQSAIAISTIPIVLWNI</sequence>
<dbReference type="GO" id="GO:0043130">
    <property type="term" value="F:ubiquitin binding"/>
    <property type="evidence" value="ECO:0007669"/>
    <property type="project" value="TreeGrafter"/>
</dbReference>
<evidence type="ECO:0000256" key="1">
    <source>
        <dbReference type="SAM" id="MobiDB-lite"/>
    </source>
</evidence>
<feature type="region of interest" description="Disordered" evidence="1">
    <location>
        <begin position="70"/>
        <end position="137"/>
    </location>
</feature>
<dbReference type="GO" id="GO:0005654">
    <property type="term" value="C:nucleoplasm"/>
    <property type="evidence" value="ECO:0007669"/>
    <property type="project" value="TreeGrafter"/>
</dbReference>
<protein>
    <recommendedName>
        <fullName evidence="2">Ubiquitin-like domain-containing protein</fullName>
    </recommendedName>
</protein>
<proteinExistence type="predicted"/>
<dbReference type="SMART" id="SM00213">
    <property type="entry name" value="UBQ"/>
    <property type="match status" value="1"/>
</dbReference>
<evidence type="ECO:0000259" key="2">
    <source>
        <dbReference type="PROSITE" id="PS50053"/>
    </source>
</evidence>
<gene>
    <name evidence="3" type="ORF">NP233_g3528</name>
</gene>
<dbReference type="PANTHER" id="PTHR10621">
    <property type="entry name" value="UV EXCISION REPAIR PROTEIN RAD23"/>
    <property type="match status" value="1"/>
</dbReference>
<dbReference type="AlphaFoldDB" id="A0AAD5YTT4"/>
<feature type="domain" description="Ubiquitin-like" evidence="2">
    <location>
        <begin position="1"/>
        <end position="70"/>
    </location>
</feature>
<evidence type="ECO:0000313" key="3">
    <source>
        <dbReference type="EMBL" id="KAJ3571773.1"/>
    </source>
</evidence>
<keyword evidence="4" id="KW-1185">Reference proteome</keyword>
<dbReference type="EMBL" id="JANIEX010000171">
    <property type="protein sequence ID" value="KAJ3571773.1"/>
    <property type="molecule type" value="Genomic_DNA"/>
</dbReference>
<name>A0AAD5YTT4_9AGAR</name>
<comment type="caution">
    <text evidence="3">The sequence shown here is derived from an EMBL/GenBank/DDBJ whole genome shotgun (WGS) entry which is preliminary data.</text>
</comment>